<dbReference type="STRING" id="1238425.J07HQW2_02520"/>
<evidence type="ECO:0000313" key="2">
    <source>
        <dbReference type="Proteomes" id="UP000030710"/>
    </source>
</evidence>
<dbReference type="HOGENOM" id="CLU_2712744_0_0_2"/>
<proteinExistence type="predicted"/>
<dbReference type="EMBL" id="KE356561">
    <property type="protein sequence ID" value="ERG96053.1"/>
    <property type="molecule type" value="Genomic_DNA"/>
</dbReference>
<name>U1NGS8_9EURY</name>
<evidence type="ECO:0000313" key="1">
    <source>
        <dbReference type="EMBL" id="ERG96053.1"/>
    </source>
</evidence>
<reference evidence="1 2" key="1">
    <citation type="journal article" date="2013" name="PLoS ONE">
        <title>Assembly-driven community genomics of a hypersaline microbial ecosystem.</title>
        <authorList>
            <person name="Podell S."/>
            <person name="Ugalde J.A."/>
            <person name="Narasingarao P."/>
            <person name="Banfield J.F."/>
            <person name="Heidelberg K.B."/>
            <person name="Allen E.E."/>
        </authorList>
    </citation>
    <scope>NUCLEOTIDE SEQUENCE [LARGE SCALE GENOMIC DNA]</scope>
    <source>
        <strain evidence="2">J07HQW2</strain>
    </source>
</reference>
<dbReference type="RefSeq" id="WP_021055521.1">
    <property type="nucleotide sequence ID" value="NZ_KE356561.1"/>
</dbReference>
<dbReference type="AlphaFoldDB" id="U1NGS8"/>
<accession>U1NGS8</accession>
<dbReference type="Proteomes" id="UP000030710">
    <property type="component" value="Unassembled WGS sequence"/>
</dbReference>
<sequence>MAQSDSGSDRWTTTVTTIDTEQPNFPEYRGFVMTLRGRIDGDVRFDEYTKILYSTDDSIYQARLAGEGSRSS</sequence>
<dbReference type="eggNOG" id="arCOG00337">
    <property type="taxonomic scope" value="Archaea"/>
</dbReference>
<protein>
    <submittedName>
        <fullName evidence="1">Uncharacterized protein</fullName>
    </submittedName>
</protein>
<gene>
    <name evidence="1" type="ORF">J07HQW2_02520</name>
</gene>
<organism evidence="1 2">
    <name type="scientific">Haloquadratum walsbyi J07HQW2</name>
    <dbReference type="NCBI Taxonomy" id="1238425"/>
    <lineage>
        <taxon>Archaea</taxon>
        <taxon>Methanobacteriati</taxon>
        <taxon>Methanobacteriota</taxon>
        <taxon>Stenosarchaea group</taxon>
        <taxon>Halobacteria</taxon>
        <taxon>Halobacteriales</taxon>
        <taxon>Haloferacaceae</taxon>
        <taxon>Haloquadratum</taxon>
    </lineage>
</organism>